<reference evidence="4" key="2">
    <citation type="submission" date="2023-06" db="EMBL/GenBank/DDBJ databases">
        <authorList>
            <person name="Ma L."/>
            <person name="Liu K.-W."/>
            <person name="Li Z."/>
            <person name="Hsiao Y.-Y."/>
            <person name="Qi Y."/>
            <person name="Fu T."/>
            <person name="Tang G."/>
            <person name="Zhang D."/>
            <person name="Sun W.-H."/>
            <person name="Liu D.-K."/>
            <person name="Li Y."/>
            <person name="Chen G.-Z."/>
            <person name="Liu X.-D."/>
            <person name="Liao X.-Y."/>
            <person name="Jiang Y.-T."/>
            <person name="Yu X."/>
            <person name="Hao Y."/>
            <person name="Huang J."/>
            <person name="Zhao X.-W."/>
            <person name="Ke S."/>
            <person name="Chen Y.-Y."/>
            <person name="Wu W.-L."/>
            <person name="Hsu J.-L."/>
            <person name="Lin Y.-F."/>
            <person name="Huang M.-D."/>
            <person name="Li C.-Y."/>
            <person name="Huang L."/>
            <person name="Wang Z.-W."/>
            <person name="Zhao X."/>
            <person name="Zhong W.-Y."/>
            <person name="Peng D.-H."/>
            <person name="Ahmad S."/>
            <person name="Lan S."/>
            <person name="Zhang J.-S."/>
            <person name="Tsai W.-C."/>
            <person name="Van De Peer Y."/>
            <person name="Liu Z.-J."/>
        </authorList>
    </citation>
    <scope>NUCLEOTIDE SEQUENCE</scope>
    <source>
        <strain evidence="4">CP</strain>
        <tissue evidence="4">Leaves</tissue>
    </source>
</reference>
<dbReference type="PANTHER" id="PTHR10696">
    <property type="entry name" value="GAMMA-BUTYROBETAINE HYDROXYLASE-RELATED"/>
    <property type="match status" value="1"/>
</dbReference>
<evidence type="ECO:0000313" key="5">
    <source>
        <dbReference type="Proteomes" id="UP001180020"/>
    </source>
</evidence>
<evidence type="ECO:0000256" key="2">
    <source>
        <dbReference type="SAM" id="MobiDB-lite"/>
    </source>
</evidence>
<comment type="caution">
    <text evidence="4">The sequence shown here is derived from an EMBL/GenBank/DDBJ whole genome shotgun (WGS) entry which is preliminary data.</text>
</comment>
<gene>
    <name evidence="4" type="ORF">QJS10_CPB13g00858</name>
</gene>
<organism evidence="4 5">
    <name type="scientific">Acorus calamus</name>
    <name type="common">Sweet flag</name>
    <dbReference type="NCBI Taxonomy" id="4465"/>
    <lineage>
        <taxon>Eukaryota</taxon>
        <taxon>Viridiplantae</taxon>
        <taxon>Streptophyta</taxon>
        <taxon>Embryophyta</taxon>
        <taxon>Tracheophyta</taxon>
        <taxon>Spermatophyta</taxon>
        <taxon>Magnoliopsida</taxon>
        <taxon>Liliopsida</taxon>
        <taxon>Acoraceae</taxon>
        <taxon>Acorus</taxon>
    </lineage>
</organism>
<dbReference type="EMBL" id="JAUJYO010000013">
    <property type="protein sequence ID" value="KAK1299729.1"/>
    <property type="molecule type" value="Genomic_DNA"/>
</dbReference>
<feature type="domain" description="TauD/TfdA-like" evidence="3">
    <location>
        <begin position="184"/>
        <end position="236"/>
    </location>
</feature>
<evidence type="ECO:0000256" key="1">
    <source>
        <dbReference type="ARBA" id="ARBA00023002"/>
    </source>
</evidence>
<accession>A0AAV9DFI7</accession>
<reference evidence="4" key="1">
    <citation type="journal article" date="2023" name="Nat. Commun.">
        <title>Diploid and tetraploid genomes of Acorus and the evolution of monocots.</title>
        <authorList>
            <person name="Ma L."/>
            <person name="Liu K.W."/>
            <person name="Li Z."/>
            <person name="Hsiao Y.Y."/>
            <person name="Qi Y."/>
            <person name="Fu T."/>
            <person name="Tang G.D."/>
            <person name="Zhang D."/>
            <person name="Sun W.H."/>
            <person name="Liu D.K."/>
            <person name="Li Y."/>
            <person name="Chen G.Z."/>
            <person name="Liu X.D."/>
            <person name="Liao X.Y."/>
            <person name="Jiang Y.T."/>
            <person name="Yu X."/>
            <person name="Hao Y."/>
            <person name="Huang J."/>
            <person name="Zhao X.W."/>
            <person name="Ke S."/>
            <person name="Chen Y.Y."/>
            <person name="Wu W.L."/>
            <person name="Hsu J.L."/>
            <person name="Lin Y.F."/>
            <person name="Huang M.D."/>
            <person name="Li C.Y."/>
            <person name="Huang L."/>
            <person name="Wang Z.W."/>
            <person name="Zhao X."/>
            <person name="Zhong W.Y."/>
            <person name="Peng D.H."/>
            <person name="Ahmad S."/>
            <person name="Lan S."/>
            <person name="Zhang J.S."/>
            <person name="Tsai W.C."/>
            <person name="Van de Peer Y."/>
            <person name="Liu Z.J."/>
        </authorList>
    </citation>
    <scope>NUCLEOTIDE SEQUENCE</scope>
    <source>
        <strain evidence="4">CP</strain>
    </source>
</reference>
<name>A0AAV9DFI7_ACOCL</name>
<dbReference type="SUPFAM" id="SSF51197">
    <property type="entry name" value="Clavaminate synthase-like"/>
    <property type="match status" value="1"/>
</dbReference>
<proteinExistence type="predicted"/>
<dbReference type="PANTHER" id="PTHR10696:SF21">
    <property type="entry name" value="TAUD_TFDA-LIKE DOMAIN-CONTAINING PROTEIN"/>
    <property type="match status" value="1"/>
</dbReference>
<dbReference type="InterPro" id="IPR042098">
    <property type="entry name" value="TauD-like_sf"/>
</dbReference>
<dbReference type="Gene3D" id="3.60.130.10">
    <property type="entry name" value="Clavaminate synthase-like"/>
    <property type="match status" value="1"/>
</dbReference>
<evidence type="ECO:0000313" key="4">
    <source>
        <dbReference type="EMBL" id="KAK1299729.1"/>
    </source>
</evidence>
<dbReference type="InterPro" id="IPR050411">
    <property type="entry name" value="AlphaKG_dependent_hydroxylases"/>
</dbReference>
<evidence type="ECO:0000259" key="3">
    <source>
        <dbReference type="Pfam" id="PF02668"/>
    </source>
</evidence>
<dbReference type="GO" id="GO:0016491">
    <property type="term" value="F:oxidoreductase activity"/>
    <property type="evidence" value="ECO:0007669"/>
    <property type="project" value="UniProtKB-KW"/>
</dbReference>
<keyword evidence="5" id="KW-1185">Reference proteome</keyword>
<dbReference type="Pfam" id="PF02668">
    <property type="entry name" value="TauD"/>
    <property type="match status" value="1"/>
</dbReference>
<protein>
    <recommendedName>
        <fullName evidence="3">TauD/TfdA-like domain-containing protein</fullName>
    </recommendedName>
</protein>
<keyword evidence="1" id="KW-0560">Oxidoreductase</keyword>
<dbReference type="Proteomes" id="UP001180020">
    <property type="component" value="Unassembled WGS sequence"/>
</dbReference>
<feature type="region of interest" description="Disordered" evidence="2">
    <location>
        <begin position="144"/>
        <end position="165"/>
    </location>
</feature>
<sequence>MRFKFNRSKNCVWLSSWLGGEEGRPGSTGCLPFSACLDVEGALAVILVWDTEGLVFPDVEGALAVFLVWDTEGLEELSIITSLPLEVVPSPLPYVIVAWGHSVGMSEPEGERDLRMLSMVPARGTGGDLGGAKEFCWGSGGAGSSIPKGGSKAPPIHQRGSDSARGKKSWFIPILGYSENERKGANTSFGDGSDIPREAMDAYKGILEENCVDLKWKKGDVLLVDNLSVQHARRPGKPPRAIYVPMFPKQKNTGSSGWNVKRLDIDTEIKIQHLKDMTETASFDGRRFSALGFFYAAGAF</sequence>
<dbReference type="AlphaFoldDB" id="A0AAV9DFI7"/>
<dbReference type="InterPro" id="IPR003819">
    <property type="entry name" value="TauD/TfdA-like"/>
</dbReference>